<protein>
    <submittedName>
        <fullName evidence="1">Uncharacterized protein</fullName>
    </submittedName>
</protein>
<dbReference type="Proteomes" id="UP001596108">
    <property type="component" value="Unassembled WGS sequence"/>
</dbReference>
<dbReference type="EMBL" id="JBHSNC010000057">
    <property type="protein sequence ID" value="MFC5532261.1"/>
    <property type="molecule type" value="Genomic_DNA"/>
</dbReference>
<dbReference type="RefSeq" id="WP_378114230.1">
    <property type="nucleotide sequence ID" value="NZ_JBHSNC010000057.1"/>
</dbReference>
<gene>
    <name evidence="1" type="ORF">ACFPQ4_22835</name>
</gene>
<evidence type="ECO:0000313" key="2">
    <source>
        <dbReference type="Proteomes" id="UP001596108"/>
    </source>
</evidence>
<sequence length="68" mass="7592">MNHPKTTHTGTIADSKARDELLLKLVSEPGMYALFRPAAGEVEKLKKVVHPDSLIVIFNIPRPQRPFA</sequence>
<keyword evidence="2" id="KW-1185">Reference proteome</keyword>
<comment type="caution">
    <text evidence="1">The sequence shown here is derived from an EMBL/GenBank/DDBJ whole genome shotgun (WGS) entry which is preliminary data.</text>
</comment>
<proteinExistence type="predicted"/>
<accession>A0ABW0R4W5</accession>
<reference evidence="2" key="1">
    <citation type="journal article" date="2019" name="Int. J. Syst. Evol. Microbiol.">
        <title>The Global Catalogue of Microorganisms (GCM) 10K type strain sequencing project: providing services to taxonomists for standard genome sequencing and annotation.</title>
        <authorList>
            <consortium name="The Broad Institute Genomics Platform"/>
            <consortium name="The Broad Institute Genome Sequencing Center for Infectious Disease"/>
            <person name="Wu L."/>
            <person name="Ma J."/>
        </authorList>
    </citation>
    <scope>NUCLEOTIDE SEQUENCE [LARGE SCALE GENOMIC DNA]</scope>
    <source>
        <strain evidence="2">CGMCC 1.18578</strain>
    </source>
</reference>
<evidence type="ECO:0000313" key="1">
    <source>
        <dbReference type="EMBL" id="MFC5532261.1"/>
    </source>
</evidence>
<name>A0ABW0R4W5_9BACL</name>
<organism evidence="1 2">
    <name type="scientific">Cohnella yongneupensis</name>
    <dbReference type="NCBI Taxonomy" id="425006"/>
    <lineage>
        <taxon>Bacteria</taxon>
        <taxon>Bacillati</taxon>
        <taxon>Bacillota</taxon>
        <taxon>Bacilli</taxon>
        <taxon>Bacillales</taxon>
        <taxon>Paenibacillaceae</taxon>
        <taxon>Cohnella</taxon>
    </lineage>
</organism>